<dbReference type="Pfam" id="PF13609">
    <property type="entry name" value="Porin_4"/>
    <property type="match status" value="1"/>
</dbReference>
<reference evidence="3" key="1">
    <citation type="submission" date="2012-03" db="EMBL/GenBank/DDBJ databases">
        <authorList>
            <person name="Johnson S.L."/>
            <person name="Sims D."/>
            <person name="Han S."/>
            <person name="Bruce D.C."/>
            <person name="Dasch G.A."/>
        </authorList>
    </citation>
    <scope>NUCLEOTIDE SEQUENCE [LARGE SCALE GENOMIC DNA]</scope>
    <source>
        <strain evidence="3">TH1527</strain>
    </source>
</reference>
<keyword evidence="4" id="KW-1185">Reference proteome</keyword>
<dbReference type="InterPro" id="IPR033900">
    <property type="entry name" value="Gram_neg_porin_domain"/>
</dbReference>
<evidence type="ECO:0000256" key="1">
    <source>
        <dbReference type="SAM" id="SignalP"/>
    </source>
</evidence>
<feature type="chain" id="PRO_5045866967" description="Porin domain-containing protein" evidence="1">
    <location>
        <begin position="20"/>
        <end position="440"/>
    </location>
</feature>
<protein>
    <recommendedName>
        <fullName evidence="2">Porin domain-containing protein</fullName>
    </recommendedName>
</protein>
<dbReference type="SUPFAM" id="SSF56935">
    <property type="entry name" value="Porins"/>
    <property type="match status" value="1"/>
</dbReference>
<proteinExistence type="predicted"/>
<evidence type="ECO:0000259" key="2">
    <source>
        <dbReference type="Pfam" id="PF13609"/>
    </source>
</evidence>
<dbReference type="Gene3D" id="2.40.160.10">
    <property type="entry name" value="Porin"/>
    <property type="match status" value="1"/>
</dbReference>
<evidence type="ECO:0000313" key="3">
    <source>
        <dbReference type="EMBL" id="AFE53927.1"/>
    </source>
</evidence>
<dbReference type="RefSeq" id="WP_011190537.1">
    <property type="nucleotide sequence ID" value="NC_017066.1"/>
</dbReference>
<evidence type="ECO:0000313" key="4">
    <source>
        <dbReference type="Proteomes" id="UP000007581"/>
    </source>
</evidence>
<organism evidence="3 4">
    <name type="scientific">Rickettsia typhi str. TH1527</name>
    <dbReference type="NCBI Taxonomy" id="1003201"/>
    <lineage>
        <taxon>Bacteria</taxon>
        <taxon>Pseudomonadati</taxon>
        <taxon>Pseudomonadota</taxon>
        <taxon>Alphaproteobacteria</taxon>
        <taxon>Rickettsiales</taxon>
        <taxon>Rickettsiaceae</taxon>
        <taxon>Rickettsieae</taxon>
        <taxon>Rickettsia</taxon>
        <taxon>typhus group</taxon>
    </lineage>
</organism>
<dbReference type="Proteomes" id="UP000007581">
    <property type="component" value="Chromosome"/>
</dbReference>
<gene>
    <name evidence="3" type="ORF">RTTH1527_00300</name>
</gene>
<feature type="domain" description="Porin" evidence="2">
    <location>
        <begin position="8"/>
        <end position="414"/>
    </location>
</feature>
<accession>A0ABN4AA34</accession>
<feature type="signal peptide" evidence="1">
    <location>
        <begin position="1"/>
        <end position="19"/>
    </location>
</feature>
<keyword evidence="1" id="KW-0732">Signal</keyword>
<name>A0ABN4AA34_RICTP</name>
<sequence length="440" mass="48290">MKKLLLAASIIYFASVSLAEEKTTPFISNSDTKIKLEGFYLFESGYIKQDHLILFDKNVTDNRKKLGFDTEVAFAATITKTIDDVIAGAKIVLQPTTKAKTTASYNGSHIFIETSYGKVELGSPVDASAQLRVTGNKVTAGTGGWYRYALLDGQYMRYNALKPDFDTSVNFYLESYSNSFDQVNEKTEKARRLNFFTPKMKGFQAGISYTPDTANTGGNKNINNLTLQSSGRNGISASRTGIKTLSIANGEIMTINQNIRDAFSAGLTYEHAISEDADLKLSMTGEYGKPARRLIHAKVDGTTKAIEVLNTYKLSNLKAYNLGAVFTYGNFSCGASYGNLGKSLTAKEYYKVGRNTYYYNGAVAYGQGPIKTSLAYLKTSRYKNTVNAVSLATEYKIMPGLLPYAEISHFQAKGKPVYYPEAPSKTTRGTVGLIGTKLKF</sequence>
<dbReference type="EMBL" id="CP003397">
    <property type="protein sequence ID" value="AFE53927.1"/>
    <property type="molecule type" value="Genomic_DNA"/>
</dbReference>
<dbReference type="InterPro" id="IPR023614">
    <property type="entry name" value="Porin_dom_sf"/>
</dbReference>